<dbReference type="InterPro" id="IPR016186">
    <property type="entry name" value="C-type_lectin-like/link_sf"/>
</dbReference>
<dbReference type="Pfam" id="PF00059">
    <property type="entry name" value="Lectin_C"/>
    <property type="match status" value="1"/>
</dbReference>
<dbReference type="PANTHER" id="PTHR22803">
    <property type="entry name" value="MANNOSE, PHOSPHOLIPASE, LECTIN RECEPTOR RELATED"/>
    <property type="match status" value="1"/>
</dbReference>
<evidence type="ECO:0000313" key="2">
    <source>
        <dbReference type="EMBL" id="RWS22355.1"/>
    </source>
</evidence>
<dbReference type="InterPro" id="IPR001304">
    <property type="entry name" value="C-type_lectin-like"/>
</dbReference>
<dbReference type="SMART" id="SM00034">
    <property type="entry name" value="CLECT"/>
    <property type="match status" value="1"/>
</dbReference>
<dbReference type="PROSITE" id="PS50041">
    <property type="entry name" value="C_TYPE_LECTIN_2"/>
    <property type="match status" value="1"/>
</dbReference>
<dbReference type="AlphaFoldDB" id="A0A443S4E1"/>
<dbReference type="OrthoDB" id="6480597at2759"/>
<evidence type="ECO:0000259" key="1">
    <source>
        <dbReference type="PROSITE" id="PS50041"/>
    </source>
</evidence>
<keyword evidence="2" id="KW-0675">Receptor</keyword>
<proteinExistence type="predicted"/>
<evidence type="ECO:0000313" key="3">
    <source>
        <dbReference type="Proteomes" id="UP000288716"/>
    </source>
</evidence>
<dbReference type="CDD" id="cd00037">
    <property type="entry name" value="CLECT"/>
    <property type="match status" value="1"/>
</dbReference>
<accession>A0A443S4E1</accession>
<keyword evidence="3" id="KW-1185">Reference proteome</keyword>
<organism evidence="2 3">
    <name type="scientific">Leptotrombidium deliense</name>
    <dbReference type="NCBI Taxonomy" id="299467"/>
    <lineage>
        <taxon>Eukaryota</taxon>
        <taxon>Metazoa</taxon>
        <taxon>Ecdysozoa</taxon>
        <taxon>Arthropoda</taxon>
        <taxon>Chelicerata</taxon>
        <taxon>Arachnida</taxon>
        <taxon>Acari</taxon>
        <taxon>Acariformes</taxon>
        <taxon>Trombidiformes</taxon>
        <taxon>Prostigmata</taxon>
        <taxon>Anystina</taxon>
        <taxon>Parasitengona</taxon>
        <taxon>Trombiculoidea</taxon>
        <taxon>Trombiculidae</taxon>
        <taxon>Leptotrombidium</taxon>
    </lineage>
</organism>
<dbReference type="VEuPathDB" id="VectorBase:LDEU009685"/>
<dbReference type="EMBL" id="NCKV01009038">
    <property type="protein sequence ID" value="RWS22355.1"/>
    <property type="molecule type" value="Genomic_DNA"/>
</dbReference>
<dbReference type="Gene3D" id="3.10.100.10">
    <property type="entry name" value="Mannose-Binding Protein A, subunit A"/>
    <property type="match status" value="1"/>
</dbReference>
<dbReference type="InterPro" id="IPR016187">
    <property type="entry name" value="CTDL_fold"/>
</dbReference>
<dbReference type="InterPro" id="IPR050111">
    <property type="entry name" value="C-type_lectin/snaclec_domain"/>
</dbReference>
<sequence>MSTRLVSVKQKCFWVQRSMVNYEANKVKCASMDAEMVSIHSSQENDFVYSLTKSGALRAFKRGGWYWIGLRRVGMNVHRFEWSDGQSIDFKNWGQKQPDEIYKADGGCIYIDMNRKWDDMSCLREEYYEPCLTHSKVYWTCPEEADWTQWNRKCIWIGDSMSTFQENEQKCQEKGSQNVL</sequence>
<dbReference type="STRING" id="299467.A0A443S4E1"/>
<dbReference type="Proteomes" id="UP000288716">
    <property type="component" value="Unassembled WGS sequence"/>
</dbReference>
<reference evidence="2 3" key="1">
    <citation type="journal article" date="2018" name="Gigascience">
        <title>Genomes of trombidid mites reveal novel predicted allergens and laterally-transferred genes associated with secondary metabolism.</title>
        <authorList>
            <person name="Dong X."/>
            <person name="Chaisiri K."/>
            <person name="Xia D."/>
            <person name="Armstrong S.D."/>
            <person name="Fang Y."/>
            <person name="Donnelly M.J."/>
            <person name="Kadowaki T."/>
            <person name="McGarry J.W."/>
            <person name="Darby A.C."/>
            <person name="Makepeace B.L."/>
        </authorList>
    </citation>
    <scope>NUCLEOTIDE SEQUENCE [LARGE SCALE GENOMIC DNA]</scope>
    <source>
        <strain evidence="2">UoL-UT</strain>
    </source>
</reference>
<name>A0A443S4E1_9ACAR</name>
<protein>
    <submittedName>
        <fullName evidence="2">Macrophage mannose receptor 1-like isoform X2</fullName>
    </submittedName>
</protein>
<comment type="caution">
    <text evidence="2">The sequence shown here is derived from an EMBL/GenBank/DDBJ whole genome shotgun (WGS) entry which is preliminary data.</text>
</comment>
<dbReference type="SUPFAM" id="SSF56436">
    <property type="entry name" value="C-type lectin-like"/>
    <property type="match status" value="1"/>
</dbReference>
<feature type="domain" description="C-type lectin" evidence="1">
    <location>
        <begin position="8"/>
        <end position="122"/>
    </location>
</feature>
<gene>
    <name evidence="2" type="ORF">B4U80_13571</name>
</gene>